<evidence type="ECO:0008006" key="16">
    <source>
        <dbReference type="Google" id="ProtNLM"/>
    </source>
</evidence>
<dbReference type="PANTHER" id="PTHR11690:SF248">
    <property type="entry name" value="PICKPOCKET 17, ISOFORM A"/>
    <property type="match status" value="1"/>
</dbReference>
<evidence type="ECO:0000256" key="5">
    <source>
        <dbReference type="ARBA" id="ARBA00022692"/>
    </source>
</evidence>
<evidence type="ECO:0000256" key="8">
    <source>
        <dbReference type="ARBA" id="ARBA00023065"/>
    </source>
</evidence>
<keyword evidence="15" id="KW-1185">Reference proteome</keyword>
<dbReference type="Gene3D" id="1.10.287.820">
    <property type="entry name" value="Acid-sensing ion channel domain"/>
    <property type="match status" value="1"/>
</dbReference>
<dbReference type="Pfam" id="PF00858">
    <property type="entry name" value="ASC"/>
    <property type="match status" value="1"/>
</dbReference>
<keyword evidence="11 12" id="KW-0407">Ion channel</keyword>
<keyword evidence="9 13" id="KW-0472">Membrane</keyword>
<name>A0A9D4YQF7_RHISA</name>
<dbReference type="GO" id="GO:0015280">
    <property type="term" value="F:ligand-gated sodium channel activity"/>
    <property type="evidence" value="ECO:0007669"/>
    <property type="project" value="TreeGrafter"/>
</dbReference>
<evidence type="ECO:0000256" key="2">
    <source>
        <dbReference type="ARBA" id="ARBA00007193"/>
    </source>
</evidence>
<keyword evidence="4 12" id="KW-0894">Sodium channel</keyword>
<evidence type="ECO:0000256" key="6">
    <source>
        <dbReference type="ARBA" id="ARBA00022989"/>
    </source>
</evidence>
<proteinExistence type="inferred from homology"/>
<dbReference type="VEuPathDB" id="VectorBase:RSAN_026643"/>
<evidence type="ECO:0000256" key="7">
    <source>
        <dbReference type="ARBA" id="ARBA00023053"/>
    </source>
</evidence>
<dbReference type="PANTHER" id="PTHR11690">
    <property type="entry name" value="AMILORIDE-SENSITIVE SODIUM CHANNEL-RELATED"/>
    <property type="match status" value="1"/>
</dbReference>
<comment type="similarity">
    <text evidence="2 12">Belongs to the amiloride-sensitive sodium channel (TC 1.A.6) family.</text>
</comment>
<evidence type="ECO:0000256" key="1">
    <source>
        <dbReference type="ARBA" id="ARBA00004141"/>
    </source>
</evidence>
<keyword evidence="6 13" id="KW-1133">Transmembrane helix</keyword>
<protein>
    <recommendedName>
        <fullName evidence="16">Amiloride-sensitive sodium channel</fullName>
    </recommendedName>
</protein>
<feature type="transmembrane region" description="Helical" evidence="13">
    <location>
        <begin position="9"/>
        <end position="31"/>
    </location>
</feature>
<keyword evidence="7" id="KW-0915">Sodium</keyword>
<evidence type="ECO:0000256" key="11">
    <source>
        <dbReference type="ARBA" id="ARBA00023303"/>
    </source>
</evidence>
<keyword evidence="3 12" id="KW-0813">Transport</keyword>
<comment type="subcellular location">
    <subcellularLocation>
        <location evidence="1">Membrane</location>
        <topology evidence="1">Multi-pass membrane protein</topology>
    </subcellularLocation>
</comment>
<reference evidence="14" key="1">
    <citation type="journal article" date="2020" name="Cell">
        <title>Large-Scale Comparative Analyses of Tick Genomes Elucidate Their Genetic Diversity and Vector Capacities.</title>
        <authorList>
            <consortium name="Tick Genome and Microbiome Consortium (TIGMIC)"/>
            <person name="Jia N."/>
            <person name="Wang J."/>
            <person name="Shi W."/>
            <person name="Du L."/>
            <person name="Sun Y."/>
            <person name="Zhan W."/>
            <person name="Jiang J.F."/>
            <person name="Wang Q."/>
            <person name="Zhang B."/>
            <person name="Ji P."/>
            <person name="Bell-Sakyi L."/>
            <person name="Cui X.M."/>
            <person name="Yuan T.T."/>
            <person name="Jiang B.G."/>
            <person name="Yang W.F."/>
            <person name="Lam T.T."/>
            <person name="Chang Q.C."/>
            <person name="Ding S.J."/>
            <person name="Wang X.J."/>
            <person name="Zhu J.G."/>
            <person name="Ruan X.D."/>
            <person name="Zhao L."/>
            <person name="Wei J.T."/>
            <person name="Ye R.Z."/>
            <person name="Que T.C."/>
            <person name="Du C.H."/>
            <person name="Zhou Y.H."/>
            <person name="Cheng J.X."/>
            <person name="Dai P.F."/>
            <person name="Guo W.B."/>
            <person name="Han X.H."/>
            <person name="Huang E.J."/>
            <person name="Li L.F."/>
            <person name="Wei W."/>
            <person name="Gao Y.C."/>
            <person name="Liu J.Z."/>
            <person name="Shao H.Z."/>
            <person name="Wang X."/>
            <person name="Wang C.C."/>
            <person name="Yang T.C."/>
            <person name="Huo Q.B."/>
            <person name="Li W."/>
            <person name="Chen H.Y."/>
            <person name="Chen S.E."/>
            <person name="Zhou L.G."/>
            <person name="Ni X.B."/>
            <person name="Tian J.H."/>
            <person name="Sheng Y."/>
            <person name="Liu T."/>
            <person name="Pan Y.S."/>
            <person name="Xia L.Y."/>
            <person name="Li J."/>
            <person name="Zhao F."/>
            <person name="Cao W.C."/>
        </authorList>
    </citation>
    <scope>NUCLEOTIDE SEQUENCE</scope>
    <source>
        <strain evidence="14">Rsan-2018</strain>
    </source>
</reference>
<dbReference type="EMBL" id="JABSTV010001245">
    <property type="protein sequence ID" value="KAH7984191.1"/>
    <property type="molecule type" value="Genomic_DNA"/>
</dbReference>
<keyword evidence="5 12" id="KW-0812">Transmembrane</keyword>
<evidence type="ECO:0000256" key="10">
    <source>
        <dbReference type="ARBA" id="ARBA00023201"/>
    </source>
</evidence>
<accession>A0A9D4YQF7</accession>
<evidence type="ECO:0000256" key="9">
    <source>
        <dbReference type="ARBA" id="ARBA00023136"/>
    </source>
</evidence>
<keyword evidence="8 12" id="KW-0406">Ion transport</keyword>
<dbReference type="AlphaFoldDB" id="A0A9D4YQF7"/>
<evidence type="ECO:0000256" key="4">
    <source>
        <dbReference type="ARBA" id="ARBA00022461"/>
    </source>
</evidence>
<sequence>MSASIFLRVLIWIGCLVGFLYQTSSMLSLFFDYPFSVTLVEDVRRNLLFPAATVCLHRWIDISKVCHQYISQCAGEEETLLNPERWHFLRKEVATRMAVAHVPDELFQCHMRSKVTECASFGCNSAIRLTYYRYPDEMCYTIDNYQWTNSQHPMQQCESPWNYELLFRASWDRNATVALAEPDALPLILHSPYSCPPDKLSSVMIQPGMTYTIAVSQEKVERLPAPYKSSCTDYISMGNQKKYFGHYTQDICVQNCEMTLDMKHCQCVRTHHEFAATFGGQVCDIIRDVLLHLEAHMANAFAKRMQRVKAAEDVVTVFRLKQRF</sequence>
<keyword evidence="10 12" id="KW-0739">Sodium transport</keyword>
<organism evidence="14 15">
    <name type="scientific">Rhipicephalus sanguineus</name>
    <name type="common">Brown dog tick</name>
    <name type="synonym">Ixodes sanguineus</name>
    <dbReference type="NCBI Taxonomy" id="34632"/>
    <lineage>
        <taxon>Eukaryota</taxon>
        <taxon>Metazoa</taxon>
        <taxon>Ecdysozoa</taxon>
        <taxon>Arthropoda</taxon>
        <taxon>Chelicerata</taxon>
        <taxon>Arachnida</taxon>
        <taxon>Acari</taxon>
        <taxon>Parasitiformes</taxon>
        <taxon>Ixodida</taxon>
        <taxon>Ixodoidea</taxon>
        <taxon>Ixodidae</taxon>
        <taxon>Rhipicephalinae</taxon>
        <taxon>Rhipicephalus</taxon>
        <taxon>Rhipicephalus</taxon>
    </lineage>
</organism>
<gene>
    <name evidence="14" type="ORF">HPB52_017874</name>
</gene>
<evidence type="ECO:0000313" key="14">
    <source>
        <dbReference type="EMBL" id="KAH7984191.1"/>
    </source>
</evidence>
<evidence type="ECO:0000313" key="15">
    <source>
        <dbReference type="Proteomes" id="UP000821837"/>
    </source>
</evidence>
<dbReference type="InterPro" id="IPR001873">
    <property type="entry name" value="ENaC"/>
</dbReference>
<comment type="caution">
    <text evidence="14">The sequence shown here is derived from an EMBL/GenBank/DDBJ whole genome shotgun (WGS) entry which is preliminary data.</text>
</comment>
<evidence type="ECO:0000256" key="13">
    <source>
        <dbReference type="SAM" id="Phobius"/>
    </source>
</evidence>
<reference evidence="14" key="2">
    <citation type="submission" date="2021-09" db="EMBL/GenBank/DDBJ databases">
        <authorList>
            <person name="Jia N."/>
            <person name="Wang J."/>
            <person name="Shi W."/>
            <person name="Du L."/>
            <person name="Sun Y."/>
            <person name="Zhan W."/>
            <person name="Jiang J."/>
            <person name="Wang Q."/>
            <person name="Zhang B."/>
            <person name="Ji P."/>
            <person name="Sakyi L.B."/>
            <person name="Cui X."/>
            <person name="Yuan T."/>
            <person name="Jiang B."/>
            <person name="Yang W."/>
            <person name="Lam T.T.-Y."/>
            <person name="Chang Q."/>
            <person name="Ding S."/>
            <person name="Wang X."/>
            <person name="Zhu J."/>
            <person name="Ruan X."/>
            <person name="Zhao L."/>
            <person name="Wei J."/>
            <person name="Que T."/>
            <person name="Du C."/>
            <person name="Cheng J."/>
            <person name="Dai P."/>
            <person name="Han X."/>
            <person name="Huang E."/>
            <person name="Gao Y."/>
            <person name="Liu J."/>
            <person name="Shao H."/>
            <person name="Ye R."/>
            <person name="Li L."/>
            <person name="Wei W."/>
            <person name="Wang X."/>
            <person name="Wang C."/>
            <person name="Huo Q."/>
            <person name="Li W."/>
            <person name="Guo W."/>
            <person name="Chen H."/>
            <person name="Chen S."/>
            <person name="Zhou L."/>
            <person name="Zhou L."/>
            <person name="Ni X."/>
            <person name="Tian J."/>
            <person name="Zhou Y."/>
            <person name="Sheng Y."/>
            <person name="Liu T."/>
            <person name="Pan Y."/>
            <person name="Xia L."/>
            <person name="Li J."/>
            <person name="Zhao F."/>
            <person name="Cao W."/>
        </authorList>
    </citation>
    <scope>NUCLEOTIDE SEQUENCE</scope>
    <source>
        <strain evidence="14">Rsan-2018</strain>
        <tissue evidence="14">Larvae</tissue>
    </source>
</reference>
<evidence type="ECO:0000256" key="12">
    <source>
        <dbReference type="RuleBase" id="RU000679"/>
    </source>
</evidence>
<evidence type="ECO:0000256" key="3">
    <source>
        <dbReference type="ARBA" id="ARBA00022448"/>
    </source>
</evidence>
<dbReference type="GO" id="GO:0005886">
    <property type="term" value="C:plasma membrane"/>
    <property type="evidence" value="ECO:0007669"/>
    <property type="project" value="TreeGrafter"/>
</dbReference>
<dbReference type="Proteomes" id="UP000821837">
    <property type="component" value="Chromosome 1"/>
</dbReference>